<evidence type="ECO:0000256" key="2">
    <source>
        <dbReference type="SAM" id="SignalP"/>
    </source>
</evidence>
<gene>
    <name evidence="4" type="ORF">GCM10010124_22440</name>
</gene>
<dbReference type="AlphaFoldDB" id="A0A8J3BL08"/>
<name>A0A8J3BL08_9ACTN</name>
<proteinExistence type="predicted"/>
<dbReference type="Proteomes" id="UP000662200">
    <property type="component" value="Unassembled WGS sequence"/>
</dbReference>
<evidence type="ECO:0000259" key="3">
    <source>
        <dbReference type="Pfam" id="PF00246"/>
    </source>
</evidence>
<evidence type="ECO:0000256" key="1">
    <source>
        <dbReference type="SAM" id="MobiDB-lite"/>
    </source>
</evidence>
<dbReference type="GO" id="GO:0004181">
    <property type="term" value="F:metallocarboxypeptidase activity"/>
    <property type="evidence" value="ECO:0007669"/>
    <property type="project" value="InterPro"/>
</dbReference>
<accession>A0A8J3BL08</accession>
<evidence type="ECO:0000313" key="5">
    <source>
        <dbReference type="Proteomes" id="UP000662200"/>
    </source>
</evidence>
<dbReference type="InterPro" id="IPR000834">
    <property type="entry name" value="Peptidase_M14"/>
</dbReference>
<keyword evidence="2" id="KW-0732">Signal</keyword>
<dbReference type="EMBL" id="BMQC01000006">
    <property type="protein sequence ID" value="GGK29195.1"/>
    <property type="molecule type" value="Genomic_DNA"/>
</dbReference>
<dbReference type="GO" id="GO:0006508">
    <property type="term" value="P:proteolysis"/>
    <property type="evidence" value="ECO:0007669"/>
    <property type="project" value="InterPro"/>
</dbReference>
<comment type="caution">
    <text evidence="4">The sequence shown here is derived from an EMBL/GenBank/DDBJ whole genome shotgun (WGS) entry which is preliminary data.</text>
</comment>
<keyword evidence="5" id="KW-1185">Reference proteome</keyword>
<dbReference type="Gene3D" id="3.40.630.10">
    <property type="entry name" value="Zn peptidases"/>
    <property type="match status" value="1"/>
</dbReference>
<feature type="signal peptide" evidence="2">
    <location>
        <begin position="1"/>
        <end position="24"/>
    </location>
</feature>
<organism evidence="4 5">
    <name type="scientific">Pilimelia terevasa</name>
    <dbReference type="NCBI Taxonomy" id="53372"/>
    <lineage>
        <taxon>Bacteria</taxon>
        <taxon>Bacillati</taxon>
        <taxon>Actinomycetota</taxon>
        <taxon>Actinomycetes</taxon>
        <taxon>Micromonosporales</taxon>
        <taxon>Micromonosporaceae</taxon>
        <taxon>Pilimelia</taxon>
    </lineage>
</organism>
<dbReference type="RefSeq" id="WP_189114195.1">
    <property type="nucleotide sequence ID" value="NZ_BMQC01000006.1"/>
</dbReference>
<protein>
    <recommendedName>
        <fullName evidence="3">Peptidase M14 domain-containing protein</fullName>
    </recommendedName>
</protein>
<feature type="chain" id="PRO_5035257819" description="Peptidase M14 domain-containing protein" evidence="2">
    <location>
        <begin position="25"/>
        <end position="344"/>
    </location>
</feature>
<reference evidence="4" key="2">
    <citation type="submission" date="2020-09" db="EMBL/GenBank/DDBJ databases">
        <authorList>
            <person name="Sun Q."/>
            <person name="Ohkuma M."/>
        </authorList>
    </citation>
    <scope>NUCLEOTIDE SEQUENCE</scope>
    <source>
        <strain evidence="4">JCM 3091</strain>
    </source>
</reference>
<dbReference type="SUPFAM" id="SSF53187">
    <property type="entry name" value="Zn-dependent exopeptidases"/>
    <property type="match status" value="1"/>
</dbReference>
<reference evidence="4" key="1">
    <citation type="journal article" date="2014" name="Int. J. Syst. Evol. Microbiol.">
        <title>Complete genome sequence of Corynebacterium casei LMG S-19264T (=DSM 44701T), isolated from a smear-ripened cheese.</title>
        <authorList>
            <consortium name="US DOE Joint Genome Institute (JGI-PGF)"/>
            <person name="Walter F."/>
            <person name="Albersmeier A."/>
            <person name="Kalinowski J."/>
            <person name="Ruckert C."/>
        </authorList>
    </citation>
    <scope>NUCLEOTIDE SEQUENCE</scope>
    <source>
        <strain evidence="4">JCM 3091</strain>
    </source>
</reference>
<sequence length="344" mass="36504">MRSSFAALTAVGLLIALPAPSAPAAPAAPPAPTRADLAAATAHLRDDDPSNEELGRLLDEVAAAARGRITLGTAGTTNERRPIRRATLGQGPLRICFVTQQHGDEPLGTPAALKALWALGAEDTEFTRWLLGRITLDVVLRANPDGQARKWRYNYDPQAKPKYGQAGKGYDINRYHEPSTAPEKNPAPEAGAIQRLWLETKPSIVVDYHMQGAYTGPDGKPVTASIMWPTHAKVTAAAKNRGRQLAVLARTSMTAGGASVTRYPGDDLEGIARNAYGLRGSGSLLVELSRIPGREAFQVQSALDSMVAIARSAADGSLDKIDPAKADDIPGRGYRVADADDPGH</sequence>
<dbReference type="GO" id="GO:0008270">
    <property type="term" value="F:zinc ion binding"/>
    <property type="evidence" value="ECO:0007669"/>
    <property type="project" value="InterPro"/>
</dbReference>
<feature type="region of interest" description="Disordered" evidence="1">
    <location>
        <begin position="320"/>
        <end position="344"/>
    </location>
</feature>
<evidence type="ECO:0000313" key="4">
    <source>
        <dbReference type="EMBL" id="GGK29195.1"/>
    </source>
</evidence>
<feature type="domain" description="Peptidase M14" evidence="3">
    <location>
        <begin position="57"/>
        <end position="177"/>
    </location>
</feature>
<dbReference type="Pfam" id="PF00246">
    <property type="entry name" value="Peptidase_M14"/>
    <property type="match status" value="1"/>
</dbReference>